<keyword evidence="2" id="KW-0732">Signal</keyword>
<evidence type="ECO:0000313" key="4">
    <source>
        <dbReference type="Proteomes" id="UP000255508"/>
    </source>
</evidence>
<comment type="similarity">
    <text evidence="1">Belongs to the CsgA/CsgB family.</text>
</comment>
<dbReference type="AlphaFoldDB" id="A0A370DBV2"/>
<evidence type="ECO:0000256" key="1">
    <source>
        <dbReference type="ARBA" id="ARBA00009766"/>
    </source>
</evidence>
<proteinExistence type="inferred from homology"/>
<protein>
    <recommendedName>
        <fullName evidence="5">Curlin associated repeat-containing protein</fullName>
    </recommendedName>
</protein>
<dbReference type="GO" id="GO:0009289">
    <property type="term" value="C:pilus"/>
    <property type="evidence" value="ECO:0007669"/>
    <property type="project" value="InterPro"/>
</dbReference>
<name>A0A370DBV2_9GAMM</name>
<accession>A0A370DBV2</accession>
<sequence length="355" mass="38254">MEMLLLSSERNSKAPNGQEEGIMRIGIITLTLSTALLFSTAGFADNNTADLDQSGNDNLISVTQEGNSSVSITQNGDHNVVTIDQLWSDASIIQQDSSHATATIFQSFSHGGSGDPPLQLLQVNSTNVTADITFTHESSWLTLHQEGSNLHFEADNNGERFHIYAMNDGRGQFGANNTALITQAGWPDDDNRVYFRQDGESNRVETTQNYYQSQITLDQRGELNTVLLQIEGASWPTINQNGTSNLIDLLLDGDMEVTFNQSGTENSIIGTMALYTLGYPVTQAGNQNQMTLNINVTWGGAPLGDSALVQTGNSGIMSLTQNGQALTAALTQLGNGNTMTINQTGTSNHVEVTQN</sequence>
<dbReference type="Proteomes" id="UP000255508">
    <property type="component" value="Unassembled WGS sequence"/>
</dbReference>
<reference evidence="3 4" key="1">
    <citation type="journal article" date="2018" name="ISME J.">
        <title>Endosymbiont genomes yield clues of tubeworm success.</title>
        <authorList>
            <person name="Li Y."/>
            <person name="Liles M.R."/>
            <person name="Halanych K.M."/>
        </authorList>
    </citation>
    <scope>NUCLEOTIDE SEQUENCE [LARGE SCALE GENOMIC DNA]</scope>
    <source>
        <strain evidence="3">A1422</strain>
    </source>
</reference>
<dbReference type="Pfam" id="PF07012">
    <property type="entry name" value="Curlin_rpt"/>
    <property type="match status" value="2"/>
</dbReference>
<dbReference type="EMBL" id="QFXD01000324">
    <property type="protein sequence ID" value="RDH81854.1"/>
    <property type="molecule type" value="Genomic_DNA"/>
</dbReference>
<evidence type="ECO:0008006" key="5">
    <source>
        <dbReference type="Google" id="ProtNLM"/>
    </source>
</evidence>
<gene>
    <name evidence="3" type="ORF">DIZ79_18200</name>
</gene>
<evidence type="ECO:0000313" key="3">
    <source>
        <dbReference type="EMBL" id="RDH81854.1"/>
    </source>
</evidence>
<organism evidence="3 4">
    <name type="scientific">endosymbiont of Lamellibrachia luymesi</name>
    <dbReference type="NCBI Taxonomy" id="2200907"/>
    <lineage>
        <taxon>Bacteria</taxon>
        <taxon>Pseudomonadati</taxon>
        <taxon>Pseudomonadota</taxon>
        <taxon>Gammaproteobacteria</taxon>
        <taxon>sulfur-oxidizing symbionts</taxon>
    </lineage>
</organism>
<evidence type="ECO:0000256" key="2">
    <source>
        <dbReference type="ARBA" id="ARBA00022729"/>
    </source>
</evidence>
<comment type="caution">
    <text evidence="3">The sequence shown here is derived from an EMBL/GenBank/DDBJ whole genome shotgun (WGS) entry which is preliminary data.</text>
</comment>
<dbReference type="GO" id="GO:0007155">
    <property type="term" value="P:cell adhesion"/>
    <property type="evidence" value="ECO:0007669"/>
    <property type="project" value="InterPro"/>
</dbReference>
<dbReference type="InterPro" id="IPR009742">
    <property type="entry name" value="Curlin_rpt"/>
</dbReference>